<protein>
    <submittedName>
        <fullName evidence="1">Uncharacterized protein</fullName>
    </submittedName>
</protein>
<organism evidence="1 2">
    <name type="scientific">Moorena producens 3L</name>
    <dbReference type="NCBI Taxonomy" id="489825"/>
    <lineage>
        <taxon>Bacteria</taxon>
        <taxon>Bacillati</taxon>
        <taxon>Cyanobacteriota</taxon>
        <taxon>Cyanophyceae</taxon>
        <taxon>Coleofasciculales</taxon>
        <taxon>Coleofasciculaceae</taxon>
        <taxon>Moorena</taxon>
    </lineage>
</organism>
<dbReference type="AlphaFoldDB" id="F4Y1D2"/>
<gene>
    <name evidence="1" type="ORF">LYNGBM3L_67790</name>
</gene>
<dbReference type="Proteomes" id="UP000003959">
    <property type="component" value="Unassembled WGS sequence"/>
</dbReference>
<sequence>MFAIHYWNLSLQFSQRGFKTAKFFLSWVLQPFSYELTSLALAASPLNPPILGDFNSISPLRCAFRWRIKFATGRTAKLGG</sequence>
<accession>F4Y1D2</accession>
<name>F4Y1D2_9CYAN</name>
<dbReference type="HOGENOM" id="CLU_2585823_0_0_3"/>
<evidence type="ECO:0000313" key="2">
    <source>
        <dbReference type="Proteomes" id="UP000003959"/>
    </source>
</evidence>
<reference evidence="2" key="1">
    <citation type="journal article" date="2011" name="Proc. Natl. Acad. Sci. U.S.A.">
        <title>Genomic insights into the physiology and ecology of the marine filamentous cyanobacterium Lyngbya majuscula.</title>
        <authorList>
            <person name="Jones A.C."/>
            <person name="Monroe E.A."/>
            <person name="Podell S."/>
            <person name="Hess W.R."/>
            <person name="Klages S."/>
            <person name="Esquenazi E."/>
            <person name="Niessen S."/>
            <person name="Hoover H."/>
            <person name="Rothmann M."/>
            <person name="Lasken R.S."/>
            <person name="Yates J.R.III."/>
            <person name="Reinhardt R."/>
            <person name="Kube M."/>
            <person name="Burkart M.D."/>
            <person name="Allen E.E."/>
            <person name="Dorrestein P.C."/>
            <person name="Gerwick W.H."/>
            <person name="Gerwick L."/>
        </authorList>
    </citation>
    <scope>NUCLEOTIDE SEQUENCE [LARGE SCALE GENOMIC DNA]</scope>
    <source>
        <strain evidence="2">3L</strain>
    </source>
</reference>
<proteinExistence type="predicted"/>
<keyword evidence="2" id="KW-1185">Reference proteome</keyword>
<evidence type="ECO:0000313" key="1">
    <source>
        <dbReference type="EMBL" id="EGJ29074.1"/>
    </source>
</evidence>
<dbReference type="EMBL" id="GL890970">
    <property type="protein sequence ID" value="EGJ29074.1"/>
    <property type="molecule type" value="Genomic_DNA"/>
</dbReference>